<gene>
    <name evidence="1" type="ORF">Nican01_00108</name>
</gene>
<dbReference type="EMBL" id="PP179318">
    <property type="protein sequence ID" value="XAI70121.1"/>
    <property type="molecule type" value="Genomic_DNA"/>
</dbReference>
<name>A0AAU6W0E1_9CAUD</name>
<reference evidence="1" key="1">
    <citation type="journal article" date="2024" name="J. Gen. Virol.">
        <title>Novel phages of Pseudomonas syringae unveil numerous potential auxiliary metabolic genes.</title>
        <authorList>
            <person name="Feltin C."/>
            <person name="Garneau J.R."/>
            <person name="Morris C.E."/>
            <person name="Berard A."/>
            <person name="Torres-Barcelo C."/>
        </authorList>
    </citation>
    <scope>NUCLEOTIDE SEQUENCE</scope>
</reference>
<evidence type="ECO:0000313" key="1">
    <source>
        <dbReference type="EMBL" id="XAI70121.1"/>
    </source>
</evidence>
<protein>
    <submittedName>
        <fullName evidence="1">Uncharacterized protein</fullName>
    </submittedName>
</protein>
<accession>A0AAU6W0E1</accession>
<sequence length="95" mass="11320">MRYPKGRRFPKNDGKKSELTVLWAHERGDDNQLTYCWRNSNEDADAGNTTRRDTGILMDHFERDKGRFGRTLKEELEYRGYDISTFKFTIEKLKP</sequence>
<proteinExistence type="predicted"/>
<organism evidence="1">
    <name type="scientific">Pseudomonas phage Nican01</name>
    <dbReference type="NCBI Taxonomy" id="3138540"/>
    <lineage>
        <taxon>Viruses</taxon>
        <taxon>Duplodnaviria</taxon>
        <taxon>Heunggongvirae</taxon>
        <taxon>Uroviricota</taxon>
        <taxon>Caudoviricetes</taxon>
        <taxon>Nickievirus</taxon>
    </lineage>
</organism>